<proteinExistence type="predicted"/>
<dbReference type="WBParaSite" id="PSAMB.scaffold598size46162.g7205.t1">
    <property type="protein sequence ID" value="PSAMB.scaffold598size46162.g7205.t1"/>
    <property type="gene ID" value="PSAMB.scaffold598size46162.g7205"/>
</dbReference>
<reference evidence="2" key="1">
    <citation type="submission" date="2022-11" db="UniProtKB">
        <authorList>
            <consortium name="WormBaseParasite"/>
        </authorList>
    </citation>
    <scope>IDENTIFICATION</scope>
</reference>
<dbReference type="Gene3D" id="3.90.1530.10">
    <property type="entry name" value="Conserved hypothetical protein from pyrococcus furiosus pfu- 392566-001, ParB domain"/>
    <property type="match status" value="1"/>
</dbReference>
<evidence type="ECO:0000313" key="2">
    <source>
        <dbReference type="WBParaSite" id="PSAMB.scaffold598size46162.g7205.t1"/>
    </source>
</evidence>
<evidence type="ECO:0000313" key="1">
    <source>
        <dbReference type="Proteomes" id="UP000887566"/>
    </source>
</evidence>
<dbReference type="InterPro" id="IPR036086">
    <property type="entry name" value="ParB/Sulfiredoxin_sf"/>
</dbReference>
<protein>
    <submittedName>
        <fullName evidence="2">ParB/Sulfiredoxin domain-containing protein</fullName>
    </submittedName>
</protein>
<keyword evidence="1" id="KW-1185">Reference proteome</keyword>
<name>A0A914WZ62_9BILA</name>
<sequence>MAADNVNKLPPLTADYEIVQGYDEDNYESWREKKYYHRRMLVYVPLSTISFKNWENSRYERLLDGIPKRGCTPIMLGTIENGKWTLVDGNHRCCALEQFGYSVVPAIIETECYECPVSREMAEFYDDKFTAEKLLSELKQRGKERIVTASVDPSDDPSCMSLLLNLHYREPETVIVEIPREHLNGLSPCSVKIRMQQTLTGEIIIGEQIYHLQSITVQNLMNAIEEFEAANRRI</sequence>
<dbReference type="Proteomes" id="UP000887566">
    <property type="component" value="Unplaced"/>
</dbReference>
<accession>A0A914WZ62</accession>
<dbReference type="AlphaFoldDB" id="A0A914WZ62"/>
<dbReference type="SUPFAM" id="SSF110849">
    <property type="entry name" value="ParB/Sulfiredoxin"/>
    <property type="match status" value="1"/>
</dbReference>
<organism evidence="1 2">
    <name type="scientific">Plectus sambesii</name>
    <dbReference type="NCBI Taxonomy" id="2011161"/>
    <lineage>
        <taxon>Eukaryota</taxon>
        <taxon>Metazoa</taxon>
        <taxon>Ecdysozoa</taxon>
        <taxon>Nematoda</taxon>
        <taxon>Chromadorea</taxon>
        <taxon>Plectida</taxon>
        <taxon>Plectina</taxon>
        <taxon>Plectoidea</taxon>
        <taxon>Plectidae</taxon>
        <taxon>Plectus</taxon>
    </lineage>
</organism>